<dbReference type="PANTHER" id="PTHR42685">
    <property type="entry name" value="GERANYLGERANYL DIPHOSPHATE REDUCTASE"/>
    <property type="match status" value="1"/>
</dbReference>
<dbReference type="OrthoDB" id="1142316at2"/>
<dbReference type="InterPro" id="IPR050407">
    <property type="entry name" value="Geranylgeranyl_reductase"/>
</dbReference>
<dbReference type="GO" id="GO:0071949">
    <property type="term" value="F:FAD binding"/>
    <property type="evidence" value="ECO:0007669"/>
    <property type="project" value="InterPro"/>
</dbReference>
<gene>
    <name evidence="2" type="ORF">FOA19_04340</name>
</gene>
<dbReference type="PANTHER" id="PTHR42685:SF22">
    <property type="entry name" value="CONDITIONED MEDIUM FACTOR RECEPTOR 1"/>
    <property type="match status" value="1"/>
</dbReference>
<feature type="domain" description="FAD-binding" evidence="1">
    <location>
        <begin position="5"/>
        <end position="316"/>
    </location>
</feature>
<proteinExistence type="predicted"/>
<name>A0A5B6TTR3_9BACT</name>
<dbReference type="InterPro" id="IPR036188">
    <property type="entry name" value="FAD/NAD-bd_sf"/>
</dbReference>
<evidence type="ECO:0000313" key="2">
    <source>
        <dbReference type="EMBL" id="KAA3439908.1"/>
    </source>
</evidence>
<dbReference type="PRINTS" id="PR00420">
    <property type="entry name" value="RNGMNOXGNASE"/>
</dbReference>
<dbReference type="Proteomes" id="UP000324133">
    <property type="component" value="Unassembled WGS sequence"/>
</dbReference>
<dbReference type="SUPFAM" id="SSF51905">
    <property type="entry name" value="FAD/NAD(P)-binding domain"/>
    <property type="match status" value="1"/>
</dbReference>
<dbReference type="EMBL" id="VKKY01000001">
    <property type="protein sequence ID" value="KAA3439908.1"/>
    <property type="molecule type" value="Genomic_DNA"/>
</dbReference>
<evidence type="ECO:0000259" key="1">
    <source>
        <dbReference type="Pfam" id="PF01494"/>
    </source>
</evidence>
<comment type="caution">
    <text evidence="2">The sequence shown here is derived from an EMBL/GenBank/DDBJ whole genome shotgun (WGS) entry which is preliminary data.</text>
</comment>
<dbReference type="InterPro" id="IPR002938">
    <property type="entry name" value="FAD-bd"/>
</dbReference>
<reference evidence="2 3" key="1">
    <citation type="submission" date="2019-07" db="EMBL/GenBank/DDBJ databases">
        <title>Rufibacter sp. nov., isolated from lake sediment.</title>
        <authorList>
            <person name="Qu J.-H."/>
        </authorList>
    </citation>
    <scope>NUCLEOTIDE SEQUENCE [LARGE SCALE GENOMIC DNA]</scope>
    <source>
        <strain evidence="2 3">NBS58-1</strain>
    </source>
</reference>
<dbReference type="Gene3D" id="3.50.50.60">
    <property type="entry name" value="FAD/NAD(P)-binding domain"/>
    <property type="match status" value="1"/>
</dbReference>
<dbReference type="AlphaFoldDB" id="A0A5B6TTR3"/>
<evidence type="ECO:0000313" key="3">
    <source>
        <dbReference type="Proteomes" id="UP000324133"/>
    </source>
</evidence>
<organism evidence="2 3">
    <name type="scientific">Rufibacter hautae</name>
    <dbReference type="NCBI Taxonomy" id="2595005"/>
    <lineage>
        <taxon>Bacteria</taxon>
        <taxon>Pseudomonadati</taxon>
        <taxon>Bacteroidota</taxon>
        <taxon>Cytophagia</taxon>
        <taxon>Cytophagales</taxon>
        <taxon>Hymenobacteraceae</taxon>
        <taxon>Rufibacter</taxon>
    </lineage>
</organism>
<accession>A0A5B6TTR3</accession>
<sequence>MVTRKVIVIGGGLAGLVNALQLSGQGVEVTLVEKKRFPFHKVCGEYISNEVLPFLQRLGVDVEGLKPAHLTHFMLSSPTGRTLQTPLDLGGFGVSRYTLDYHLFQLAQRQGVIFRQQVSATDVAFDGHEFTVTLSSGEQLQVPVVIGAYGKRSALDRRLNRSFFEERSPYLAVKYHLRTQFPKHVIALHNFADGYAGVSAIEEDRYCFCYLTTRHNLKKHGTIAQMEAQELSKNPWLRDLLQNSEFLYPQPEVINEISFAPKACLEDHVLMSGDAAGLITPLCGNGMAMAIHSAKLLSEQVLLFLNGQQTRTQLENIYSKAWQRQFGARLQTGRLVQRLFGRPVLSELAVTSLKYLPGAVGAIMRRTHGKPF</sequence>
<dbReference type="RefSeq" id="WP_149089548.1">
    <property type="nucleotide sequence ID" value="NZ_VKKY01000001.1"/>
</dbReference>
<dbReference type="Pfam" id="PF01494">
    <property type="entry name" value="FAD_binding_3"/>
    <property type="match status" value="1"/>
</dbReference>
<protein>
    <submittedName>
        <fullName evidence="2">NAD(P)/FAD-dependent oxidoreductase</fullName>
    </submittedName>
</protein>
<keyword evidence="3" id="KW-1185">Reference proteome</keyword>